<reference evidence="2 3" key="1">
    <citation type="journal article" date="2018" name="IMA Fungus">
        <title>IMA Genome-F 10: Nine draft genome sequences of Claviceps purpurea s.lat., including C. arundinis, C. humidiphila, and C. cf. spartinae, pseudomolecules for the pitch canker pathogen Fusarium circinatum, draft genome of Davidsoniella eucalypti, Grosmannia galeiformis, Quambalaria eucalypti, and Teratosphaeria destructans.</title>
        <authorList>
            <person name="Wingfield B.D."/>
            <person name="Liu M."/>
            <person name="Nguyen H.D."/>
            <person name="Lane F.A."/>
            <person name="Morgan S.W."/>
            <person name="De Vos L."/>
            <person name="Wilken P.M."/>
            <person name="Duong T.A."/>
            <person name="Aylward J."/>
            <person name="Coetzee M.P."/>
            <person name="Dadej K."/>
            <person name="De Beer Z.W."/>
            <person name="Findlay W."/>
            <person name="Havenga M."/>
            <person name="Kolarik M."/>
            <person name="Menzies J.G."/>
            <person name="Naidoo K."/>
            <person name="Pochopski O."/>
            <person name="Shoukouhi P."/>
            <person name="Santana Q.C."/>
            <person name="Seifert K.A."/>
            <person name="Soal N."/>
            <person name="Steenkamp E.T."/>
            <person name="Tatham C.T."/>
            <person name="van der Nest M.A."/>
            <person name="Wingfield M.J."/>
        </authorList>
    </citation>
    <scope>NUCLEOTIDE SEQUENCE [LARGE SCALE GENOMIC DNA]</scope>
    <source>
        <strain evidence="2">CMW44962</strain>
    </source>
</reference>
<protein>
    <submittedName>
        <fullName evidence="2">Uncharacterized protein</fullName>
    </submittedName>
</protein>
<name>A0A9W7SQ05_9PEZI</name>
<feature type="compositionally biased region" description="Polar residues" evidence="1">
    <location>
        <begin position="134"/>
        <end position="148"/>
    </location>
</feature>
<gene>
    <name evidence="2" type="ORF">Tdes44962_MAKER10007</name>
</gene>
<comment type="caution">
    <text evidence="2">The sequence shown here is derived from an EMBL/GenBank/DDBJ whole genome shotgun (WGS) entry which is preliminary data.</text>
</comment>
<proteinExistence type="predicted"/>
<dbReference type="Proteomes" id="UP001138500">
    <property type="component" value="Unassembled WGS sequence"/>
</dbReference>
<feature type="region of interest" description="Disordered" evidence="1">
    <location>
        <begin position="387"/>
        <end position="409"/>
    </location>
</feature>
<evidence type="ECO:0000313" key="2">
    <source>
        <dbReference type="EMBL" id="KAH9826636.1"/>
    </source>
</evidence>
<feature type="region of interest" description="Disordered" evidence="1">
    <location>
        <begin position="134"/>
        <end position="180"/>
    </location>
</feature>
<evidence type="ECO:0000256" key="1">
    <source>
        <dbReference type="SAM" id="MobiDB-lite"/>
    </source>
</evidence>
<organism evidence="2 3">
    <name type="scientific">Teratosphaeria destructans</name>
    <dbReference type="NCBI Taxonomy" id="418781"/>
    <lineage>
        <taxon>Eukaryota</taxon>
        <taxon>Fungi</taxon>
        <taxon>Dikarya</taxon>
        <taxon>Ascomycota</taxon>
        <taxon>Pezizomycotina</taxon>
        <taxon>Dothideomycetes</taxon>
        <taxon>Dothideomycetidae</taxon>
        <taxon>Mycosphaerellales</taxon>
        <taxon>Teratosphaeriaceae</taxon>
        <taxon>Teratosphaeria</taxon>
    </lineage>
</organism>
<reference evidence="2 3" key="2">
    <citation type="journal article" date="2021" name="Curr. Genet.">
        <title>Genetic response to nitrogen starvation in the aggressive Eucalyptus foliar pathogen Teratosphaeria destructans.</title>
        <authorList>
            <person name="Havenga M."/>
            <person name="Wingfield B.D."/>
            <person name="Wingfield M.J."/>
            <person name="Dreyer L.L."/>
            <person name="Roets F."/>
            <person name="Aylward J."/>
        </authorList>
    </citation>
    <scope>NUCLEOTIDE SEQUENCE [LARGE SCALE GENOMIC DNA]</scope>
    <source>
        <strain evidence="2">CMW44962</strain>
    </source>
</reference>
<feature type="region of interest" description="Disordered" evidence="1">
    <location>
        <begin position="422"/>
        <end position="526"/>
    </location>
</feature>
<dbReference type="AlphaFoldDB" id="A0A9W7SQ05"/>
<accession>A0A9W7SQ05</accession>
<evidence type="ECO:0000313" key="3">
    <source>
        <dbReference type="Proteomes" id="UP001138500"/>
    </source>
</evidence>
<dbReference type="EMBL" id="RIBY02001972">
    <property type="protein sequence ID" value="KAH9826636.1"/>
    <property type="molecule type" value="Genomic_DNA"/>
</dbReference>
<sequence>MGNKTSTSDLARRLGLKWAITRKTEDALLCQEVLQLYDAELNPILGRYFHLDNAGLRACESLINELNALLTKYGPVVWRHGKYRDWLFQTDDERTNGLYQRQLYYESPEDRQFIHDTFREIGILKAIRKRNDRNSMLAQQSVRPTTSPEARDPEPGPSRRVGSSPDVRHPLKRLPTESDSYEALATSTADLGWKEERSIASLRDGTTAKAELGCAHLNVSQLHQLGVWFGDVNNEHAVILGNPSWDAVRYQWDKRTANCNMRDILQDELQTLQLHSEHPRSVKCAECATNARSNAQVLKLKVLPFLPAEQPASTRTFQRMVWTLEWEIDNRTVFAMVRCEKQRRLGATFYTFWKATGGYTQDAGAITTRAGPDGALLGGFIEHMMARSPGKRRRSESSEDSTQSNARAADDELEACMGGDAYVDPVADDADQESSWRPSPPLAKMAKRDASGRFRPAQIPSRTSSAVKQPYDTGHLRDTISVSQPRTPASPQPQHTRTEHPPPRVSGDTPVPAAHKRSASPRSARPPLIRIRLQIKGRPMTYTLDLHDETVTDFFATVAHGPPFRQSIGRPSRIASIIMILHDRDEAFMHWIDAHADAGFEEMLSDARKLAQSAVDRKVVLRGEIELED</sequence>
<keyword evidence="3" id="KW-1185">Reference proteome</keyword>
<dbReference type="OrthoDB" id="3781356at2759"/>
<feature type="compositionally biased region" description="Polar residues" evidence="1">
    <location>
        <begin position="480"/>
        <end position="495"/>
    </location>
</feature>